<dbReference type="Proteomes" id="UP001374579">
    <property type="component" value="Unassembled WGS sequence"/>
</dbReference>
<reference evidence="3 4" key="1">
    <citation type="submission" date="2024-02" db="EMBL/GenBank/DDBJ databases">
        <title>Chromosome-scale genome assembly of the rough periwinkle Littorina saxatilis.</title>
        <authorList>
            <person name="De Jode A."/>
            <person name="Faria R."/>
            <person name="Formenti G."/>
            <person name="Sims Y."/>
            <person name="Smith T.P."/>
            <person name="Tracey A."/>
            <person name="Wood J.M.D."/>
            <person name="Zagrodzka Z.B."/>
            <person name="Johannesson K."/>
            <person name="Butlin R.K."/>
            <person name="Leder E.H."/>
        </authorList>
    </citation>
    <scope>NUCLEOTIDE SEQUENCE [LARGE SCALE GENOMIC DNA]</scope>
    <source>
        <strain evidence="3">Snail1</strain>
        <tissue evidence="3">Muscle</tissue>
    </source>
</reference>
<evidence type="ECO:0000313" key="4">
    <source>
        <dbReference type="Proteomes" id="UP001374579"/>
    </source>
</evidence>
<keyword evidence="4" id="KW-1185">Reference proteome</keyword>
<proteinExistence type="predicted"/>
<dbReference type="EMBL" id="JBAMIC010000011">
    <property type="protein sequence ID" value="KAK7100765.1"/>
    <property type="molecule type" value="Genomic_DNA"/>
</dbReference>
<keyword evidence="1" id="KW-0175">Coiled coil</keyword>
<evidence type="ECO:0000313" key="3">
    <source>
        <dbReference type="EMBL" id="KAK7100765.1"/>
    </source>
</evidence>
<feature type="region of interest" description="Disordered" evidence="2">
    <location>
        <begin position="1"/>
        <end position="39"/>
    </location>
</feature>
<accession>A0AAN9BC18</accession>
<dbReference type="AlphaFoldDB" id="A0AAN9BC18"/>
<protein>
    <submittedName>
        <fullName evidence="3">Uncharacterized protein</fullName>
    </submittedName>
</protein>
<name>A0AAN9BC18_9CAEN</name>
<sequence length="336" mass="38126">MAQKGKATPPKSGFNVVGQCLQGTSSREDGGEQAAGGDNMMSIPAASGGVAIAWSSQPNSPKDFSMVDQVMAVNRSLVQQIDALRLRVQVDTRHHDNTRAELERESDQKLKLKDSKIGELKNELRTREQAVKSLTDENHKKRSEIQSLQHTINALKQDVEASKTYVDDIQHNLDVLHEEKEKLESGEAYKEKEELIRRLSKEVSELHSNLSKLERELNKAKEVISTQGSKLRLLDHDKHNMHIKFKDNLARATQTMRHEVEKMREVMRGQWEEMRVLRQQNEGMCTDIKEIKDLLLGDVTKEHQGPMYNMGALKPSLPALSKNNRRFIPGKKKPLG</sequence>
<evidence type="ECO:0000256" key="2">
    <source>
        <dbReference type="SAM" id="MobiDB-lite"/>
    </source>
</evidence>
<feature type="coiled-coil region" evidence="1">
    <location>
        <begin position="117"/>
        <end position="230"/>
    </location>
</feature>
<comment type="caution">
    <text evidence="3">The sequence shown here is derived from an EMBL/GenBank/DDBJ whole genome shotgun (WGS) entry which is preliminary data.</text>
</comment>
<gene>
    <name evidence="3" type="ORF">V1264_023653</name>
</gene>
<evidence type="ECO:0000256" key="1">
    <source>
        <dbReference type="SAM" id="Coils"/>
    </source>
</evidence>
<organism evidence="3 4">
    <name type="scientific">Littorina saxatilis</name>
    <dbReference type="NCBI Taxonomy" id="31220"/>
    <lineage>
        <taxon>Eukaryota</taxon>
        <taxon>Metazoa</taxon>
        <taxon>Spiralia</taxon>
        <taxon>Lophotrochozoa</taxon>
        <taxon>Mollusca</taxon>
        <taxon>Gastropoda</taxon>
        <taxon>Caenogastropoda</taxon>
        <taxon>Littorinimorpha</taxon>
        <taxon>Littorinoidea</taxon>
        <taxon>Littorinidae</taxon>
        <taxon>Littorina</taxon>
    </lineage>
</organism>
<dbReference type="Gene3D" id="1.10.287.1490">
    <property type="match status" value="1"/>
</dbReference>